<sequence length="600" mass="68248">MAVREAMKNPISRTTHAPPFLQVIAAKPQSLQNKIMSGNVKEEISPLADIESESVVDGPNDFKPSLSNAPGPVSIIKPIEEEHCFELNEECLERILLNPKVADKKVSVISVAGAFRKGKSFLLNFFLRYLKHRCREKNETGNWLESEPNLQGFSWRGGCERDTNGIVVWSEPFVLEDKNGEEVAVILMDTQGSFDSQSTVKECATIFALSTMISSLQIFNISHNIQEDDLQHLQLFTEYGRLALEDNIQSKPFQSLLFVVRDWSCPYEAVYGFAGGEQILNRRLEVNDKKHPELQQLRKHIRASFDDLRCFLMPHPGLKVATDPQFKGELSDIQSDFLTHLRTMVTNLLDSNNIVVKCINGRSVTCRELVVYFKAYTEMFNGEELPEPKSMLAATAEANNLAAAVNSTAYYMNQMEQICGGDAPYMGAVELEGHHARHKEEAIHRFQTTKKMGGEELSQQFLDKLYDDIEDAFENFAKMNNSKNLLKFFKFPAVSVIAIMICYVMKEISRLTQLDAAASVFDLFILITIMLLSAWMYSRYSGTLLRFRRKIEECVEWIIAMFSDERIISLFDVPFLVFLISNIFLSLLIYYIAVKLLGFM</sequence>
<dbReference type="PROSITE" id="PS51715">
    <property type="entry name" value="G_GB1_RHD3"/>
    <property type="match status" value="1"/>
</dbReference>
<evidence type="ECO:0000256" key="10">
    <source>
        <dbReference type="ARBA" id="ARBA00049117"/>
    </source>
</evidence>
<dbReference type="Gene3D" id="3.40.50.300">
    <property type="entry name" value="P-loop containing nucleotide triphosphate hydrolases"/>
    <property type="match status" value="1"/>
</dbReference>
<dbReference type="InterPro" id="IPR003191">
    <property type="entry name" value="Guanylate-bd/ATL_C"/>
</dbReference>
<gene>
    <name evidence="14" type="ORF">DdX_18529</name>
</gene>
<dbReference type="AlphaFoldDB" id="A0AAD4QY03"/>
<keyword evidence="6" id="KW-0460">Magnesium</keyword>
<evidence type="ECO:0000313" key="15">
    <source>
        <dbReference type="Proteomes" id="UP001201812"/>
    </source>
</evidence>
<evidence type="ECO:0000259" key="13">
    <source>
        <dbReference type="PROSITE" id="PS51715"/>
    </source>
</evidence>
<comment type="catalytic activity">
    <reaction evidence="10">
        <text>GTP + H2O = GDP + phosphate + H(+)</text>
        <dbReference type="Rhea" id="RHEA:19669"/>
        <dbReference type="ChEBI" id="CHEBI:15377"/>
        <dbReference type="ChEBI" id="CHEBI:15378"/>
        <dbReference type="ChEBI" id="CHEBI:37565"/>
        <dbReference type="ChEBI" id="CHEBI:43474"/>
        <dbReference type="ChEBI" id="CHEBI:58189"/>
    </reaction>
    <physiologicalReaction direction="left-to-right" evidence="10">
        <dbReference type="Rhea" id="RHEA:19670"/>
    </physiologicalReaction>
</comment>
<keyword evidence="3" id="KW-0547">Nucleotide-binding</keyword>
<dbReference type="InterPro" id="IPR036543">
    <property type="entry name" value="Guanylate-bd_C_sf"/>
</dbReference>
<dbReference type="FunFam" id="1.20.58.420:FF:000001">
    <property type="entry name" value="Atlastin-1 isoform 1"/>
    <property type="match status" value="1"/>
</dbReference>
<evidence type="ECO:0000256" key="11">
    <source>
        <dbReference type="PROSITE-ProRule" id="PRU01052"/>
    </source>
</evidence>
<comment type="caution">
    <text evidence="14">The sequence shown here is derived from an EMBL/GenBank/DDBJ whole genome shotgun (WGS) entry which is preliminary data.</text>
</comment>
<feature type="domain" description="GB1/RHD3-type G" evidence="13">
    <location>
        <begin position="103"/>
        <end position="353"/>
    </location>
</feature>
<evidence type="ECO:0000256" key="1">
    <source>
        <dbReference type="ARBA" id="ARBA00004477"/>
    </source>
</evidence>
<evidence type="ECO:0000256" key="9">
    <source>
        <dbReference type="ARBA" id="ARBA00023136"/>
    </source>
</evidence>
<dbReference type="CDD" id="cd01851">
    <property type="entry name" value="GBP"/>
    <property type="match status" value="1"/>
</dbReference>
<evidence type="ECO:0000256" key="12">
    <source>
        <dbReference type="SAM" id="Phobius"/>
    </source>
</evidence>
<comment type="subcellular location">
    <subcellularLocation>
        <location evidence="1">Endoplasmic reticulum membrane</location>
        <topology evidence="1">Multi-pass membrane protein</topology>
    </subcellularLocation>
</comment>
<reference evidence="14" key="1">
    <citation type="submission" date="2022-01" db="EMBL/GenBank/DDBJ databases">
        <title>Genome Sequence Resource for Two Populations of Ditylenchus destructor, the Migratory Endoparasitic Phytonematode.</title>
        <authorList>
            <person name="Zhang H."/>
            <person name="Lin R."/>
            <person name="Xie B."/>
        </authorList>
    </citation>
    <scope>NUCLEOTIDE SEQUENCE</scope>
    <source>
        <strain evidence="14">BazhouSP</strain>
    </source>
</reference>
<keyword evidence="9 12" id="KW-0472">Membrane</keyword>
<evidence type="ECO:0000313" key="14">
    <source>
        <dbReference type="EMBL" id="KAI1697357.1"/>
    </source>
</evidence>
<dbReference type="InterPro" id="IPR027417">
    <property type="entry name" value="P-loop_NTPase"/>
</dbReference>
<dbReference type="Gene3D" id="1.20.58.420">
    <property type="entry name" value="AHSP"/>
    <property type="match status" value="1"/>
</dbReference>
<dbReference type="GO" id="GO:0003924">
    <property type="term" value="F:GTPase activity"/>
    <property type="evidence" value="ECO:0007669"/>
    <property type="project" value="InterPro"/>
</dbReference>
<dbReference type="InterPro" id="IPR030386">
    <property type="entry name" value="G_GB1_RHD3_dom"/>
</dbReference>
<dbReference type="Proteomes" id="UP001201812">
    <property type="component" value="Unassembled WGS sequence"/>
</dbReference>
<feature type="transmembrane region" description="Helical" evidence="12">
    <location>
        <begin position="573"/>
        <end position="594"/>
    </location>
</feature>
<keyword evidence="15" id="KW-1185">Reference proteome</keyword>
<dbReference type="SUPFAM" id="SSF52540">
    <property type="entry name" value="P-loop containing nucleoside triphosphate hydrolases"/>
    <property type="match status" value="1"/>
</dbReference>
<proteinExistence type="inferred from homology"/>
<evidence type="ECO:0000256" key="3">
    <source>
        <dbReference type="ARBA" id="ARBA00022741"/>
    </source>
</evidence>
<dbReference type="GO" id="GO:0005789">
    <property type="term" value="C:endoplasmic reticulum membrane"/>
    <property type="evidence" value="ECO:0007669"/>
    <property type="project" value="UniProtKB-SubCell"/>
</dbReference>
<dbReference type="GO" id="GO:0005525">
    <property type="term" value="F:GTP binding"/>
    <property type="evidence" value="ECO:0007669"/>
    <property type="project" value="UniProtKB-KW"/>
</dbReference>
<dbReference type="Pfam" id="PF02841">
    <property type="entry name" value="GBP_C"/>
    <property type="match status" value="1"/>
</dbReference>
<evidence type="ECO:0000256" key="4">
    <source>
        <dbReference type="ARBA" id="ARBA00022801"/>
    </source>
</evidence>
<feature type="transmembrane region" description="Helical" evidence="12">
    <location>
        <begin position="485"/>
        <end position="504"/>
    </location>
</feature>
<evidence type="ECO:0000256" key="2">
    <source>
        <dbReference type="ARBA" id="ARBA00022692"/>
    </source>
</evidence>
<keyword evidence="8" id="KW-0342">GTP-binding</keyword>
<dbReference type="PANTHER" id="PTHR10751">
    <property type="entry name" value="GUANYLATE BINDING PROTEIN"/>
    <property type="match status" value="1"/>
</dbReference>
<dbReference type="Pfam" id="PF02263">
    <property type="entry name" value="GBP"/>
    <property type="match status" value="1"/>
</dbReference>
<keyword evidence="7 12" id="KW-1133">Transmembrane helix</keyword>
<keyword evidence="2 12" id="KW-0812">Transmembrane</keyword>
<evidence type="ECO:0000256" key="5">
    <source>
        <dbReference type="ARBA" id="ARBA00022824"/>
    </source>
</evidence>
<accession>A0AAD4QY03</accession>
<evidence type="ECO:0000256" key="7">
    <source>
        <dbReference type="ARBA" id="ARBA00022989"/>
    </source>
</evidence>
<keyword evidence="5" id="KW-0256">Endoplasmic reticulum</keyword>
<dbReference type="FunFam" id="3.40.50.300:FF:003207">
    <property type="entry name" value="ATLastiN (Endoplasmic reticulum GTPase) related"/>
    <property type="match status" value="1"/>
</dbReference>
<comment type="similarity">
    <text evidence="11">Belongs to the TRAFAC class dynamin-like GTPase superfamily. GB1/RHD3 GTPase family.</text>
</comment>
<organism evidence="14 15">
    <name type="scientific">Ditylenchus destructor</name>
    <dbReference type="NCBI Taxonomy" id="166010"/>
    <lineage>
        <taxon>Eukaryota</taxon>
        <taxon>Metazoa</taxon>
        <taxon>Ecdysozoa</taxon>
        <taxon>Nematoda</taxon>
        <taxon>Chromadorea</taxon>
        <taxon>Rhabditida</taxon>
        <taxon>Tylenchina</taxon>
        <taxon>Tylenchomorpha</taxon>
        <taxon>Sphaerularioidea</taxon>
        <taxon>Anguinidae</taxon>
        <taxon>Anguininae</taxon>
        <taxon>Ditylenchus</taxon>
    </lineage>
</organism>
<evidence type="ECO:0000256" key="6">
    <source>
        <dbReference type="ARBA" id="ARBA00022842"/>
    </source>
</evidence>
<feature type="transmembrane region" description="Helical" evidence="12">
    <location>
        <begin position="516"/>
        <end position="537"/>
    </location>
</feature>
<evidence type="ECO:0000256" key="8">
    <source>
        <dbReference type="ARBA" id="ARBA00023134"/>
    </source>
</evidence>
<dbReference type="SUPFAM" id="SSF48340">
    <property type="entry name" value="Interferon-induced guanylate-binding protein 1 (GBP1), C-terminal domain"/>
    <property type="match status" value="1"/>
</dbReference>
<name>A0AAD4QY03_9BILA</name>
<dbReference type="EMBL" id="JAKKPZ010000271">
    <property type="protein sequence ID" value="KAI1697357.1"/>
    <property type="molecule type" value="Genomic_DNA"/>
</dbReference>
<dbReference type="InterPro" id="IPR015894">
    <property type="entry name" value="Guanylate-bd_N"/>
</dbReference>
<protein>
    <submittedName>
        <fullName evidence="14">Atlastin-2</fullName>
    </submittedName>
</protein>
<keyword evidence="4" id="KW-0378">Hydrolase</keyword>